<accession>A0A2M7E7V2</accession>
<dbReference type="AlphaFoldDB" id="A0A2M7E7V2"/>
<name>A0A2M7E7V2_9BACT</name>
<dbReference type="InterPro" id="IPR019042">
    <property type="entry name" value="Restrct_endonuc_II_CfrBI"/>
</dbReference>
<dbReference type="GO" id="GO:0004519">
    <property type="term" value="F:endonuclease activity"/>
    <property type="evidence" value="ECO:0007669"/>
    <property type="project" value="UniProtKB-KW"/>
</dbReference>
<dbReference type="EMBL" id="PETL01000255">
    <property type="protein sequence ID" value="PIV63826.1"/>
    <property type="molecule type" value="Genomic_DNA"/>
</dbReference>
<evidence type="ECO:0000313" key="2">
    <source>
        <dbReference type="Proteomes" id="UP000228886"/>
    </source>
</evidence>
<keyword evidence="1" id="KW-0540">Nuclease</keyword>
<protein>
    <submittedName>
        <fullName evidence="1">CfrBI family restriction endonuclease</fullName>
    </submittedName>
</protein>
<keyword evidence="1" id="KW-0378">Hydrolase</keyword>
<dbReference type="Proteomes" id="UP000228886">
    <property type="component" value="Unassembled WGS sequence"/>
</dbReference>
<organism evidence="1 2">
    <name type="scientific">bacterium (Candidatus Ratteibacteria) CG01_land_8_20_14_3_00_40_19</name>
    <dbReference type="NCBI Taxonomy" id="2014290"/>
    <lineage>
        <taxon>Bacteria</taxon>
        <taxon>Candidatus Ratteibacteria</taxon>
    </lineage>
</organism>
<comment type="caution">
    <text evidence="1">The sequence shown here is derived from an EMBL/GenBank/DDBJ whole genome shotgun (WGS) entry which is preliminary data.</text>
</comment>
<evidence type="ECO:0000313" key="1">
    <source>
        <dbReference type="EMBL" id="PIV63826.1"/>
    </source>
</evidence>
<sequence length="304" mass="34794">MTITEQVAKNIIKKLLKGEDYRIEVVTLINAEFLQFAVDFFKKIVDAKLKNKGITADWYKKEFLNPDLPARDIAINSGLNEKTIHNMFNSSTKEIVIDVSNEHYDTLYEAIKNLVDTEHDLELTLTIKFKGVSVDLNVSESLIVINTLAVKRAALRGGLWSTAGKRVEKPLMQTLCKLYGVSDSNYSLKIKGKEIEEDNFEREIDFYLVENKNQHKCEVKLMGRGNPESADAVIARDSKVFVADKLSDTNKKQLNSRKIEWVELRSAGGFKRFETVLDHLKIPHEELPENIDKKLEIAFKEIFK</sequence>
<proteinExistence type="predicted"/>
<gene>
    <name evidence="1" type="ORF">COS11_05405</name>
</gene>
<keyword evidence="1" id="KW-0255">Endonuclease</keyword>
<dbReference type="Pfam" id="PF09516">
    <property type="entry name" value="RE_CfrBI"/>
    <property type="match status" value="1"/>
</dbReference>
<reference evidence="2" key="1">
    <citation type="submission" date="2017-09" db="EMBL/GenBank/DDBJ databases">
        <title>Depth-based differentiation of microbial function through sediment-hosted aquifers and enrichment of novel symbionts in the deep terrestrial subsurface.</title>
        <authorList>
            <person name="Probst A.J."/>
            <person name="Ladd B."/>
            <person name="Jarett J.K."/>
            <person name="Geller-Mcgrath D.E."/>
            <person name="Sieber C.M.K."/>
            <person name="Emerson J.B."/>
            <person name="Anantharaman K."/>
            <person name="Thomas B.C."/>
            <person name="Malmstrom R."/>
            <person name="Stieglmeier M."/>
            <person name="Klingl A."/>
            <person name="Woyke T."/>
            <person name="Ryan C.M."/>
            <person name="Banfield J.F."/>
        </authorList>
    </citation>
    <scope>NUCLEOTIDE SEQUENCE [LARGE SCALE GENOMIC DNA]</scope>
</reference>